<dbReference type="Proteomes" id="UP000746471">
    <property type="component" value="Unassembled WGS sequence"/>
</dbReference>
<sequence length="420" mass="48514">MKRKFLKQFDILNFDNMADVVMFLFIGAFIFDKLLPSFVYIMMGLFFILYFVAKVFLGGRISINKGIIWQIGFLFLSAFSLLYAKELHYGILYTVFTTFVIIFSFSQYFTNESLATASVEKVLRYFVFWGSCFTLFVLFSQWTAFGNGGRLGTRALGEQFGGATAFSYYSILISAILIWYTFYSRKNKIFFISLTTASLFLNMMTGGRKAVLLPLIFFVIYGYLLNHKKATKLLTYVVLSGLILFLAIFLSIKIPLIYNVFGYRVEAMLSMFLDTTNVDQTTLNSDQYRFSLIKEGFLLFAQKPFIGYGIGSSRLLFNQIGLGYIHAHNNFIEMLISGGLIMFIGWYWIYIYLIVKIWLLKNKTNLHMSYFFISFLIMSLISDYGSTMYNVLHFNLFITLSAIYLASVTKEKKLKNGNYI</sequence>
<gene>
    <name evidence="7" type="ORF">KHM83_15540</name>
</gene>
<accession>A0ABS5PSF4</accession>
<comment type="subcellular location">
    <subcellularLocation>
        <location evidence="1">Membrane</location>
        <topology evidence="1">Multi-pass membrane protein</topology>
    </subcellularLocation>
</comment>
<evidence type="ECO:0000313" key="7">
    <source>
        <dbReference type="EMBL" id="MBS7528099.1"/>
    </source>
</evidence>
<feature type="transmembrane region" description="Helical" evidence="5">
    <location>
        <begin position="165"/>
        <end position="182"/>
    </location>
</feature>
<feature type="transmembrane region" description="Helical" evidence="5">
    <location>
        <begin position="388"/>
        <end position="406"/>
    </location>
</feature>
<feature type="transmembrane region" description="Helical" evidence="5">
    <location>
        <begin position="90"/>
        <end position="110"/>
    </location>
</feature>
<reference evidence="7 8" key="1">
    <citation type="submission" date="2021-05" db="EMBL/GenBank/DDBJ databases">
        <title>Fusibacter ferrireducens sp. nov., an anaerobic, sulfur- and Fe-reducing bacterium isolated from the mangrove sediment.</title>
        <authorList>
            <person name="Qiu D."/>
        </authorList>
    </citation>
    <scope>NUCLEOTIDE SEQUENCE [LARGE SCALE GENOMIC DNA]</scope>
    <source>
        <strain evidence="7 8">DSM 12116</strain>
    </source>
</reference>
<feature type="domain" description="O-antigen ligase-related" evidence="6">
    <location>
        <begin position="198"/>
        <end position="346"/>
    </location>
</feature>
<feature type="transmembrane region" description="Helical" evidence="5">
    <location>
        <begin position="210"/>
        <end position="226"/>
    </location>
</feature>
<feature type="transmembrane region" description="Helical" evidence="5">
    <location>
        <begin position="365"/>
        <end position="382"/>
    </location>
</feature>
<feature type="transmembrane region" description="Helical" evidence="5">
    <location>
        <begin position="189"/>
        <end position="204"/>
    </location>
</feature>
<keyword evidence="7" id="KW-0436">Ligase</keyword>
<dbReference type="PANTHER" id="PTHR37422">
    <property type="entry name" value="TEICHURONIC ACID BIOSYNTHESIS PROTEIN TUAE"/>
    <property type="match status" value="1"/>
</dbReference>
<evidence type="ECO:0000256" key="4">
    <source>
        <dbReference type="ARBA" id="ARBA00023136"/>
    </source>
</evidence>
<feature type="transmembrane region" description="Helical" evidence="5">
    <location>
        <begin position="331"/>
        <end position="353"/>
    </location>
</feature>
<dbReference type="Pfam" id="PF04932">
    <property type="entry name" value="Wzy_C"/>
    <property type="match status" value="1"/>
</dbReference>
<dbReference type="InterPro" id="IPR051533">
    <property type="entry name" value="WaaL-like"/>
</dbReference>
<feature type="transmembrane region" description="Helical" evidence="5">
    <location>
        <begin position="233"/>
        <end position="258"/>
    </location>
</feature>
<dbReference type="EMBL" id="JAHBCL010000031">
    <property type="protein sequence ID" value="MBS7528099.1"/>
    <property type="molecule type" value="Genomic_DNA"/>
</dbReference>
<dbReference type="RefSeq" id="WP_213237960.1">
    <property type="nucleotide sequence ID" value="NZ_JAHBCL010000031.1"/>
</dbReference>
<name>A0ABS5PSF4_9FIRM</name>
<dbReference type="InterPro" id="IPR007016">
    <property type="entry name" value="O-antigen_ligase-rel_domated"/>
</dbReference>
<dbReference type="PANTHER" id="PTHR37422:SF17">
    <property type="entry name" value="O-ANTIGEN LIGASE"/>
    <property type="match status" value="1"/>
</dbReference>
<evidence type="ECO:0000256" key="3">
    <source>
        <dbReference type="ARBA" id="ARBA00022989"/>
    </source>
</evidence>
<keyword evidence="8" id="KW-1185">Reference proteome</keyword>
<feature type="transmembrane region" description="Helical" evidence="5">
    <location>
        <begin position="37"/>
        <end position="57"/>
    </location>
</feature>
<dbReference type="GO" id="GO:0016874">
    <property type="term" value="F:ligase activity"/>
    <property type="evidence" value="ECO:0007669"/>
    <property type="project" value="UniProtKB-KW"/>
</dbReference>
<feature type="transmembrane region" description="Helical" evidence="5">
    <location>
        <begin position="66"/>
        <end position="84"/>
    </location>
</feature>
<feature type="transmembrane region" description="Helical" evidence="5">
    <location>
        <begin position="12"/>
        <end position="31"/>
    </location>
</feature>
<keyword evidence="3 5" id="KW-1133">Transmembrane helix</keyword>
<evidence type="ECO:0000259" key="6">
    <source>
        <dbReference type="Pfam" id="PF04932"/>
    </source>
</evidence>
<keyword evidence="4 5" id="KW-0472">Membrane</keyword>
<evidence type="ECO:0000256" key="2">
    <source>
        <dbReference type="ARBA" id="ARBA00022692"/>
    </source>
</evidence>
<comment type="caution">
    <text evidence="7">The sequence shown here is derived from an EMBL/GenBank/DDBJ whole genome shotgun (WGS) entry which is preliminary data.</text>
</comment>
<keyword evidence="2 5" id="KW-0812">Transmembrane</keyword>
<feature type="transmembrane region" description="Helical" evidence="5">
    <location>
        <begin position="122"/>
        <end position="145"/>
    </location>
</feature>
<evidence type="ECO:0000256" key="5">
    <source>
        <dbReference type="SAM" id="Phobius"/>
    </source>
</evidence>
<organism evidence="7 8">
    <name type="scientific">Fusibacter paucivorans</name>
    <dbReference type="NCBI Taxonomy" id="76009"/>
    <lineage>
        <taxon>Bacteria</taxon>
        <taxon>Bacillati</taxon>
        <taxon>Bacillota</taxon>
        <taxon>Clostridia</taxon>
        <taxon>Eubacteriales</taxon>
        <taxon>Eubacteriales Family XII. Incertae Sedis</taxon>
        <taxon>Fusibacter</taxon>
    </lineage>
</organism>
<evidence type="ECO:0000313" key="8">
    <source>
        <dbReference type="Proteomes" id="UP000746471"/>
    </source>
</evidence>
<proteinExistence type="predicted"/>
<evidence type="ECO:0000256" key="1">
    <source>
        <dbReference type="ARBA" id="ARBA00004141"/>
    </source>
</evidence>
<protein>
    <submittedName>
        <fullName evidence="7">O-antigen ligase family protein</fullName>
    </submittedName>
</protein>